<protein>
    <submittedName>
        <fullName evidence="1">Uncharacterized protein</fullName>
    </submittedName>
</protein>
<evidence type="ECO:0000313" key="1">
    <source>
        <dbReference type="EMBL" id="GBO13166.1"/>
    </source>
</evidence>
<evidence type="ECO:0000313" key="2">
    <source>
        <dbReference type="Proteomes" id="UP000499080"/>
    </source>
</evidence>
<organism evidence="1 2">
    <name type="scientific">Araneus ventricosus</name>
    <name type="common">Orbweaver spider</name>
    <name type="synonym">Epeira ventricosa</name>
    <dbReference type="NCBI Taxonomy" id="182803"/>
    <lineage>
        <taxon>Eukaryota</taxon>
        <taxon>Metazoa</taxon>
        <taxon>Ecdysozoa</taxon>
        <taxon>Arthropoda</taxon>
        <taxon>Chelicerata</taxon>
        <taxon>Arachnida</taxon>
        <taxon>Araneae</taxon>
        <taxon>Araneomorphae</taxon>
        <taxon>Entelegynae</taxon>
        <taxon>Araneoidea</taxon>
        <taxon>Araneidae</taxon>
        <taxon>Araneus</taxon>
    </lineage>
</organism>
<dbReference type="Proteomes" id="UP000499080">
    <property type="component" value="Unassembled WGS sequence"/>
</dbReference>
<gene>
    <name evidence="1" type="ORF">AVEN_120203_1</name>
</gene>
<keyword evidence="2" id="KW-1185">Reference proteome</keyword>
<name>A0A4Y2UN99_ARAVE</name>
<proteinExistence type="predicted"/>
<comment type="caution">
    <text evidence="1">The sequence shown here is derived from an EMBL/GenBank/DDBJ whole genome shotgun (WGS) entry which is preliminary data.</text>
</comment>
<feature type="non-terminal residue" evidence="1">
    <location>
        <position position="12"/>
    </location>
</feature>
<accession>A0A4Y2UN99</accession>
<dbReference type="EMBL" id="BGPR01037536">
    <property type="protein sequence ID" value="GBO13166.1"/>
    <property type="molecule type" value="Genomic_DNA"/>
</dbReference>
<reference evidence="1 2" key="1">
    <citation type="journal article" date="2019" name="Sci. Rep.">
        <title>Orb-weaving spider Araneus ventricosus genome elucidates the spidroin gene catalogue.</title>
        <authorList>
            <person name="Kono N."/>
            <person name="Nakamura H."/>
            <person name="Ohtoshi R."/>
            <person name="Moran D.A.P."/>
            <person name="Shinohara A."/>
            <person name="Yoshida Y."/>
            <person name="Fujiwara M."/>
            <person name="Mori M."/>
            <person name="Tomita M."/>
            <person name="Arakawa K."/>
        </authorList>
    </citation>
    <scope>NUCLEOTIDE SEQUENCE [LARGE SCALE GENOMIC DNA]</scope>
</reference>
<sequence length="12" mass="1473">MEQEPSLRKLKN</sequence>